<keyword evidence="5" id="KW-0378">Hydrolase</keyword>
<dbReference type="PANTHER" id="PTHR28511">
    <property type="entry name" value="ENDONUCLEASE V"/>
    <property type="match status" value="1"/>
</dbReference>
<organism evidence="6 7">
    <name type="scientific">Cutaneotrichosporon oleaginosum</name>
    <dbReference type="NCBI Taxonomy" id="879819"/>
    <lineage>
        <taxon>Eukaryota</taxon>
        <taxon>Fungi</taxon>
        <taxon>Dikarya</taxon>
        <taxon>Basidiomycota</taxon>
        <taxon>Agaricomycotina</taxon>
        <taxon>Tremellomycetes</taxon>
        <taxon>Trichosporonales</taxon>
        <taxon>Trichosporonaceae</taxon>
        <taxon>Cutaneotrichosporon</taxon>
    </lineage>
</organism>
<dbReference type="CDD" id="cd06559">
    <property type="entry name" value="Endonuclease_V"/>
    <property type="match status" value="1"/>
</dbReference>
<evidence type="ECO:0000256" key="1">
    <source>
        <dbReference type="ARBA" id="ARBA00004496"/>
    </source>
</evidence>
<keyword evidence="2" id="KW-0963">Cytoplasm</keyword>
<evidence type="ECO:0000313" key="7">
    <source>
        <dbReference type="Proteomes" id="UP000053611"/>
    </source>
</evidence>
<proteinExistence type="inferred from homology"/>
<dbReference type="Pfam" id="PF04493">
    <property type="entry name" value="Endonuclease_5"/>
    <property type="match status" value="1"/>
</dbReference>
<dbReference type="OrthoDB" id="20018at2759"/>
<name>A0A0J0XM67_9TREE</name>
<protein>
    <submittedName>
        <fullName evidence="6">Endonuclease V</fullName>
    </submittedName>
</protein>
<feature type="non-terminal residue" evidence="6">
    <location>
        <position position="239"/>
    </location>
</feature>
<evidence type="ECO:0000313" key="6">
    <source>
        <dbReference type="EMBL" id="KLT42153.1"/>
    </source>
</evidence>
<dbReference type="STRING" id="879819.A0A0J0XM67"/>
<dbReference type="EMBL" id="KQ087208">
    <property type="protein sequence ID" value="KLT42153.1"/>
    <property type="molecule type" value="Genomic_DNA"/>
</dbReference>
<dbReference type="GeneID" id="28980971"/>
<keyword evidence="7" id="KW-1185">Reference proteome</keyword>
<keyword evidence="4 6" id="KW-0255">Endonuclease</keyword>
<dbReference type="AlphaFoldDB" id="A0A0J0XM67"/>
<comment type="subcellular location">
    <subcellularLocation>
        <location evidence="1">Cytoplasm</location>
    </subcellularLocation>
</comment>
<dbReference type="GO" id="GO:0005737">
    <property type="term" value="C:cytoplasm"/>
    <property type="evidence" value="ECO:0007669"/>
    <property type="project" value="UniProtKB-SubCell"/>
</dbReference>
<dbReference type="GO" id="GO:0003727">
    <property type="term" value="F:single-stranded RNA binding"/>
    <property type="evidence" value="ECO:0007669"/>
    <property type="project" value="TreeGrafter"/>
</dbReference>
<evidence type="ECO:0000256" key="4">
    <source>
        <dbReference type="ARBA" id="ARBA00022759"/>
    </source>
</evidence>
<gene>
    <name evidence="6" type="ORF">CC85DRAFT_246252</name>
</gene>
<sequence>MPRKEPYAAARARAEAAHDIPAAEAEQARLAALVHIPPDDEPSTFPRTIAGLDISYDKTSERAIVAAVLVSTEPLTIIDSALLSGTQMFPYVPGLLAFREVPLLLAALEKLYAQTGVQPDMLLCDGQGLAHPARCGLASHIGVLTGIPSIGCAKSHYIGEYDEPGPARGERSEMRDAGEVVGHVLRTQDGVKPVFVSPGHGVSRHEACEVVLRLCRKYRVPDPVRYADQVSRKMLRETK</sequence>
<dbReference type="Gene3D" id="3.30.2170.10">
    <property type="entry name" value="archaeoglobus fulgidus dsm 4304 superfamily"/>
    <property type="match status" value="1"/>
</dbReference>
<dbReference type="GO" id="GO:0043737">
    <property type="term" value="F:deoxyribonuclease V activity"/>
    <property type="evidence" value="ECO:0007669"/>
    <property type="project" value="TreeGrafter"/>
</dbReference>
<evidence type="ECO:0000256" key="5">
    <source>
        <dbReference type="ARBA" id="ARBA00022801"/>
    </source>
</evidence>
<dbReference type="GO" id="GO:0016891">
    <property type="term" value="F:RNA endonuclease activity producing 5'-phosphomonoesters, hydrolytic mechanism"/>
    <property type="evidence" value="ECO:0007669"/>
    <property type="project" value="TreeGrafter"/>
</dbReference>
<keyword evidence="3" id="KW-0540">Nuclease</keyword>
<dbReference type="HAMAP" id="MF_00801">
    <property type="entry name" value="Endonuclease_5"/>
    <property type="match status" value="1"/>
</dbReference>
<reference evidence="6 7" key="1">
    <citation type="submission" date="2015-03" db="EMBL/GenBank/DDBJ databases">
        <title>Genomics and transcriptomics of the oil-accumulating basidiomycete yeast T. oleaginosus allow insights into substrate utilization and the diverse evolutionary trajectories of mating systems in fungi.</title>
        <authorList>
            <consortium name="DOE Joint Genome Institute"/>
            <person name="Kourist R."/>
            <person name="Kracht O."/>
            <person name="Bracharz F."/>
            <person name="Lipzen A."/>
            <person name="Nolan M."/>
            <person name="Ohm R."/>
            <person name="Grigoriev I."/>
            <person name="Sun S."/>
            <person name="Heitman J."/>
            <person name="Bruck T."/>
            <person name="Nowrousian M."/>
        </authorList>
    </citation>
    <scope>NUCLEOTIDE SEQUENCE [LARGE SCALE GENOMIC DNA]</scope>
    <source>
        <strain evidence="6 7">IBC0246</strain>
    </source>
</reference>
<dbReference type="InterPro" id="IPR007581">
    <property type="entry name" value="Endonuclease-V"/>
</dbReference>
<accession>A0A0J0XM67</accession>
<dbReference type="GO" id="GO:0006281">
    <property type="term" value="P:DNA repair"/>
    <property type="evidence" value="ECO:0007669"/>
    <property type="project" value="InterPro"/>
</dbReference>
<evidence type="ECO:0000256" key="2">
    <source>
        <dbReference type="ARBA" id="ARBA00022490"/>
    </source>
</evidence>
<dbReference type="Proteomes" id="UP000053611">
    <property type="component" value="Unassembled WGS sequence"/>
</dbReference>
<evidence type="ECO:0000256" key="3">
    <source>
        <dbReference type="ARBA" id="ARBA00022722"/>
    </source>
</evidence>
<dbReference type="PANTHER" id="PTHR28511:SF1">
    <property type="entry name" value="ENDONUCLEASE V"/>
    <property type="match status" value="1"/>
</dbReference>